<feature type="domain" description="X8" evidence="14">
    <location>
        <begin position="577"/>
        <end position="661"/>
    </location>
</feature>
<dbReference type="AlphaFoldDB" id="A0A5J9VSW8"/>
<keyword evidence="6" id="KW-0378">Hydrolase</keyword>
<dbReference type="PANTHER" id="PTHR32227">
    <property type="entry name" value="GLUCAN ENDO-1,3-BETA-GLUCOSIDASE BG1-RELATED-RELATED"/>
    <property type="match status" value="1"/>
</dbReference>
<dbReference type="InterPro" id="IPR012946">
    <property type="entry name" value="X8"/>
</dbReference>
<feature type="region of interest" description="Disordered" evidence="12">
    <location>
        <begin position="284"/>
        <end position="310"/>
    </location>
</feature>
<dbReference type="FunFam" id="1.20.58.1040:FF:000004">
    <property type="entry name" value="O-Glycosyl hydrolase family 17 protein"/>
    <property type="match status" value="1"/>
</dbReference>
<evidence type="ECO:0000313" key="16">
    <source>
        <dbReference type="Proteomes" id="UP000324897"/>
    </source>
</evidence>
<evidence type="ECO:0000256" key="2">
    <source>
        <dbReference type="ARBA" id="ARBA00008773"/>
    </source>
</evidence>
<evidence type="ECO:0000256" key="13">
    <source>
        <dbReference type="SAM" id="SignalP"/>
    </source>
</evidence>
<evidence type="ECO:0000256" key="12">
    <source>
        <dbReference type="SAM" id="MobiDB-lite"/>
    </source>
</evidence>
<dbReference type="GO" id="GO:0005886">
    <property type="term" value="C:plasma membrane"/>
    <property type="evidence" value="ECO:0007669"/>
    <property type="project" value="UniProtKB-SubCell"/>
</dbReference>
<dbReference type="GO" id="GO:0098552">
    <property type="term" value="C:side of membrane"/>
    <property type="evidence" value="ECO:0007669"/>
    <property type="project" value="UniProtKB-KW"/>
</dbReference>
<dbReference type="Gene3D" id="1.20.58.1040">
    <property type="match status" value="3"/>
</dbReference>
<dbReference type="Pfam" id="PF07983">
    <property type="entry name" value="X8"/>
    <property type="match status" value="3"/>
</dbReference>
<gene>
    <name evidence="15" type="ORF">EJB05_12065</name>
</gene>
<dbReference type="InterPro" id="IPR000490">
    <property type="entry name" value="Glyco_hydro_17"/>
</dbReference>
<accession>A0A5J9VSW8</accession>
<dbReference type="EMBL" id="RWGY01000007">
    <property type="protein sequence ID" value="TVU38681.1"/>
    <property type="molecule type" value="Genomic_DNA"/>
</dbReference>
<evidence type="ECO:0000256" key="7">
    <source>
        <dbReference type="ARBA" id="ARBA00023136"/>
    </source>
</evidence>
<dbReference type="OrthoDB" id="421038at2759"/>
<proteinExistence type="inferred from homology"/>
<comment type="subcellular location">
    <subcellularLocation>
        <location evidence="1">Cell membrane</location>
        <topology evidence="1">Lipid-anchor</topology>
        <topology evidence="1">GPI-anchor</topology>
    </subcellularLocation>
</comment>
<evidence type="ECO:0000259" key="14">
    <source>
        <dbReference type="SMART" id="SM00768"/>
    </source>
</evidence>
<feature type="domain" description="X8" evidence="14">
    <location>
        <begin position="403"/>
        <end position="486"/>
    </location>
</feature>
<dbReference type="Gramene" id="TVU38681">
    <property type="protein sequence ID" value="TVU38681"/>
    <property type="gene ID" value="EJB05_12065"/>
</dbReference>
<dbReference type="GO" id="GO:0009506">
    <property type="term" value="C:plasmodesma"/>
    <property type="evidence" value="ECO:0007669"/>
    <property type="project" value="UniProtKB-ARBA"/>
</dbReference>
<keyword evidence="5 13" id="KW-0732">Signal</keyword>
<feature type="non-terminal residue" evidence="15">
    <location>
        <position position="1"/>
    </location>
</feature>
<keyword evidence="4" id="KW-0336">GPI-anchor</keyword>
<dbReference type="GO" id="GO:0005975">
    <property type="term" value="P:carbohydrate metabolic process"/>
    <property type="evidence" value="ECO:0007669"/>
    <property type="project" value="InterPro"/>
</dbReference>
<keyword evidence="7" id="KW-0472">Membrane</keyword>
<keyword evidence="10" id="KW-0326">Glycosidase</keyword>
<evidence type="ECO:0000256" key="9">
    <source>
        <dbReference type="ARBA" id="ARBA00023180"/>
    </source>
</evidence>
<sequence>PFPLPTQGSMALTRGLIIVLLCAALPLLFFSHAAEASEVGVCYGTVATNLPDPAKVSQLLKQNGITMVRIYDANPTVLTSLANTGIKVMVMLPNQNIAAAAADTSYAQQWVQDNVKAYYPATQINGVSVGNEVFDSSPDLNSQLVPAMQNVYGALKSLGLADAVKVTTPVAFDALKESFPPSAGRFKDEIAPVMKSMLDFLQQTGSTLTMNIYPFFAYANQQPGGTISLDYALGNSNPGVQDDQTGLMYYNLLDAQRDAVFYAMEALGGQDAAGLSAMKASGQYSDVDQSGGERGWPSRGGVHHGGRRLLDTGDGSGAASIANAHAYNNNLINRILSGNTGTPHRPNAGMNDYIFALFNEEGKSADPDNDVESNFGLFYPNMSKVYDFSFTGGGAAPAPPTASWCVANAAVGDDRLQAALDYACGHGADCSAIQPGGSCFDPDTKLAHASYAVNSYYQNKGRAPSACDFNGAASVVFQKPADTCGVKPMTWCVANAAVGDTRLQTALDYACANGADCSAIQPGASCFQPNTVVAHASYAFNSYYQNKGRADGSCDFNGAASVVNQQPASTCGTSTATWCVANSAVGDARLQTALDYACGNGADCSAIKAGGACFQPDTKVAHASYAFNSYYQRKARAAGTCDFSGAGSIVNQQPTFGNCVLPSNG</sequence>
<evidence type="ECO:0000256" key="10">
    <source>
        <dbReference type="ARBA" id="ARBA00023295"/>
    </source>
</evidence>
<evidence type="ECO:0000256" key="5">
    <source>
        <dbReference type="ARBA" id="ARBA00022729"/>
    </source>
</evidence>
<protein>
    <recommendedName>
        <fullName evidence="14">X8 domain-containing protein</fullName>
    </recommendedName>
</protein>
<comment type="caution">
    <text evidence="15">The sequence shown here is derived from an EMBL/GenBank/DDBJ whole genome shotgun (WGS) entry which is preliminary data.</text>
</comment>
<keyword evidence="4" id="KW-0449">Lipoprotein</keyword>
<evidence type="ECO:0000256" key="3">
    <source>
        <dbReference type="ARBA" id="ARBA00022475"/>
    </source>
</evidence>
<reference evidence="15 16" key="1">
    <citation type="journal article" date="2019" name="Sci. Rep.">
        <title>A high-quality genome of Eragrostis curvula grass provides insights into Poaceae evolution and supports new strategies to enhance forage quality.</title>
        <authorList>
            <person name="Carballo J."/>
            <person name="Santos B.A.C.M."/>
            <person name="Zappacosta D."/>
            <person name="Garbus I."/>
            <person name="Selva J.P."/>
            <person name="Gallo C.A."/>
            <person name="Diaz A."/>
            <person name="Albertini E."/>
            <person name="Caccamo M."/>
            <person name="Echenique V."/>
        </authorList>
    </citation>
    <scope>NUCLEOTIDE SEQUENCE [LARGE SCALE GENOMIC DNA]</scope>
    <source>
        <strain evidence="16">cv. Victoria</strain>
        <tissue evidence="15">Leaf</tissue>
    </source>
</reference>
<dbReference type="InterPro" id="IPR017853">
    <property type="entry name" value="GH"/>
</dbReference>
<keyword evidence="3" id="KW-1003">Cell membrane</keyword>
<dbReference type="InterPro" id="IPR044965">
    <property type="entry name" value="Glyco_hydro_17_plant"/>
</dbReference>
<evidence type="ECO:0000256" key="1">
    <source>
        <dbReference type="ARBA" id="ARBA00004609"/>
    </source>
</evidence>
<feature type="domain" description="X8" evidence="14">
    <location>
        <begin position="490"/>
        <end position="573"/>
    </location>
</feature>
<evidence type="ECO:0000313" key="15">
    <source>
        <dbReference type="EMBL" id="TVU38681.1"/>
    </source>
</evidence>
<evidence type="ECO:0000256" key="11">
    <source>
        <dbReference type="RuleBase" id="RU004335"/>
    </source>
</evidence>
<dbReference type="Gene3D" id="3.20.20.80">
    <property type="entry name" value="Glycosidases"/>
    <property type="match status" value="1"/>
</dbReference>
<dbReference type="GO" id="GO:0042973">
    <property type="term" value="F:glucan endo-1,3-beta-D-glucosidase activity"/>
    <property type="evidence" value="ECO:0007669"/>
    <property type="project" value="UniProtKB-ARBA"/>
</dbReference>
<dbReference type="SMART" id="SM00768">
    <property type="entry name" value="X8"/>
    <property type="match status" value="3"/>
</dbReference>
<organism evidence="15 16">
    <name type="scientific">Eragrostis curvula</name>
    <name type="common">weeping love grass</name>
    <dbReference type="NCBI Taxonomy" id="38414"/>
    <lineage>
        <taxon>Eukaryota</taxon>
        <taxon>Viridiplantae</taxon>
        <taxon>Streptophyta</taxon>
        <taxon>Embryophyta</taxon>
        <taxon>Tracheophyta</taxon>
        <taxon>Spermatophyta</taxon>
        <taxon>Magnoliopsida</taxon>
        <taxon>Liliopsida</taxon>
        <taxon>Poales</taxon>
        <taxon>Poaceae</taxon>
        <taxon>PACMAD clade</taxon>
        <taxon>Chloridoideae</taxon>
        <taxon>Eragrostideae</taxon>
        <taxon>Eragrostidinae</taxon>
        <taxon>Eragrostis</taxon>
    </lineage>
</organism>
<keyword evidence="16" id="KW-1185">Reference proteome</keyword>
<dbReference type="Pfam" id="PF00332">
    <property type="entry name" value="Glyco_hydro_17"/>
    <property type="match status" value="1"/>
</dbReference>
<evidence type="ECO:0000256" key="4">
    <source>
        <dbReference type="ARBA" id="ARBA00022622"/>
    </source>
</evidence>
<evidence type="ECO:0000256" key="6">
    <source>
        <dbReference type="ARBA" id="ARBA00022801"/>
    </source>
</evidence>
<comment type="similarity">
    <text evidence="2 11">Belongs to the glycosyl hydrolase 17 family.</text>
</comment>
<feature type="chain" id="PRO_5023846624" description="X8 domain-containing protein" evidence="13">
    <location>
        <begin position="37"/>
        <end position="665"/>
    </location>
</feature>
<feature type="signal peptide" evidence="13">
    <location>
        <begin position="1"/>
        <end position="36"/>
    </location>
</feature>
<dbReference type="SUPFAM" id="SSF51445">
    <property type="entry name" value="(Trans)glycosidases"/>
    <property type="match status" value="1"/>
</dbReference>
<name>A0A5J9VSW8_9POAL</name>
<dbReference type="FunFam" id="1.20.58.1040:FF:000001">
    <property type="entry name" value="Glucan endo-1,3-beta-glucosidase 4"/>
    <property type="match status" value="2"/>
</dbReference>
<keyword evidence="9" id="KW-0325">Glycoprotein</keyword>
<dbReference type="FunFam" id="3.20.20.80:FF:000010">
    <property type="entry name" value="glucan endo-1,3-beta-glucosidase, basic"/>
    <property type="match status" value="1"/>
</dbReference>
<keyword evidence="8" id="KW-1015">Disulfide bond</keyword>
<dbReference type="Proteomes" id="UP000324897">
    <property type="component" value="Chromosome 4"/>
</dbReference>
<evidence type="ECO:0000256" key="8">
    <source>
        <dbReference type="ARBA" id="ARBA00023157"/>
    </source>
</evidence>